<feature type="compositionally biased region" description="Polar residues" evidence="1">
    <location>
        <begin position="7"/>
        <end position="17"/>
    </location>
</feature>
<name>Q9H657_HUMAN</name>
<accession>Q9H657</accession>
<dbReference type="AlphaFoldDB" id="Q9H657"/>
<feature type="region of interest" description="Disordered" evidence="1">
    <location>
        <begin position="1"/>
        <end position="74"/>
    </location>
</feature>
<sequence length="147" mass="15870">MMWRPPTSRSSWYSAHTSDWAGRPWTPRPRAACRLPAQGEQLRPGQGPHTRPQHSFPTQAPPPGAAGVGVRAACSSPPTSQAALGKSFSVITRSPLPSQVLASRVRMCGPQAPAHLPQHQDRDPPTHVSHCGCLWTPGPCVQARPFH</sequence>
<evidence type="ECO:0000313" key="2">
    <source>
        <dbReference type="EMBL" id="BAB15409.1"/>
    </source>
</evidence>
<organism evidence="2">
    <name type="scientific">Homo sapiens</name>
    <name type="common">Human</name>
    <dbReference type="NCBI Taxonomy" id="9606"/>
    <lineage>
        <taxon>Eukaryota</taxon>
        <taxon>Metazoa</taxon>
        <taxon>Chordata</taxon>
        <taxon>Craniata</taxon>
        <taxon>Vertebrata</taxon>
        <taxon>Euteleostomi</taxon>
        <taxon>Mammalia</taxon>
        <taxon>Eutheria</taxon>
        <taxon>Euarchontoglires</taxon>
        <taxon>Primates</taxon>
        <taxon>Haplorrhini</taxon>
        <taxon>Catarrhini</taxon>
        <taxon>Hominidae</taxon>
        <taxon>Homo</taxon>
    </lineage>
</organism>
<dbReference type="EMBL" id="AK026246">
    <property type="protein sequence ID" value="BAB15409.1"/>
    <property type="molecule type" value="mRNA"/>
</dbReference>
<proteinExistence type="evidence at transcript level"/>
<reference evidence="2" key="1">
    <citation type="submission" date="2000-08" db="EMBL/GenBank/DDBJ databases">
        <title>NEDO human cDNA sequencing project.</title>
        <authorList>
            <person name="Watanabe K."/>
            <person name="Kumagai A."/>
            <person name="Itakura S."/>
            <person name="Yamazaki M."/>
            <person name="Tashiro H."/>
            <person name="Ota T."/>
            <person name="Suzuki Y."/>
            <person name="Obayashi M."/>
            <person name="Nishi T."/>
            <person name="Shibahara T."/>
            <person name="Tanaka T."/>
            <person name="Nakamura Y."/>
            <person name="Isogai T."/>
            <person name="Sugano S."/>
        </authorList>
    </citation>
    <scope>NUCLEOTIDE SEQUENCE</scope>
    <source>
        <tissue evidence="2">Human small intestine</tissue>
    </source>
</reference>
<evidence type="ECO:0000256" key="1">
    <source>
        <dbReference type="SAM" id="MobiDB-lite"/>
    </source>
</evidence>
<protein>
    <submittedName>
        <fullName evidence="2">cDNA: FLJ22593 fis, clone HSI03254</fullName>
    </submittedName>
</protein>